<dbReference type="Pfam" id="PF00497">
    <property type="entry name" value="SBP_bac_3"/>
    <property type="match status" value="1"/>
</dbReference>
<dbReference type="SUPFAM" id="SSF53850">
    <property type="entry name" value="Periplasmic binding protein-like II"/>
    <property type="match status" value="1"/>
</dbReference>
<protein>
    <submittedName>
        <fullName evidence="6">Amino acid ABC transporter substrate-binding protein</fullName>
    </submittedName>
</protein>
<dbReference type="PANTHER" id="PTHR30085">
    <property type="entry name" value="AMINO ACID ABC TRANSPORTER PERMEASE"/>
    <property type="match status" value="1"/>
</dbReference>
<dbReference type="EMBL" id="LC557107">
    <property type="protein sequence ID" value="BCI56284.1"/>
    <property type="molecule type" value="Genomic_DNA"/>
</dbReference>
<feature type="domain" description="Solute-binding protein family 3/N-terminal" evidence="5">
    <location>
        <begin position="35"/>
        <end position="267"/>
    </location>
</feature>
<dbReference type="GO" id="GO:0030288">
    <property type="term" value="C:outer membrane-bounded periplasmic space"/>
    <property type="evidence" value="ECO:0007669"/>
    <property type="project" value="TreeGrafter"/>
</dbReference>
<name>A0A8D5F0M4_RALSL</name>
<keyword evidence="2" id="KW-0813">Transport</keyword>
<dbReference type="AlphaFoldDB" id="A0A8D5F0M4"/>
<feature type="signal peptide" evidence="4">
    <location>
        <begin position="1"/>
        <end position="22"/>
    </location>
</feature>
<evidence type="ECO:0000313" key="6">
    <source>
        <dbReference type="EMBL" id="BCI56284.1"/>
    </source>
</evidence>
<dbReference type="EMBL" id="LC557113">
    <property type="protein sequence ID" value="BCI56322.1"/>
    <property type="molecule type" value="Genomic_DNA"/>
</dbReference>
<organism evidence="6">
    <name type="scientific">Ralstonia solanacearum</name>
    <name type="common">Pseudomonas solanacearum</name>
    <dbReference type="NCBI Taxonomy" id="305"/>
    <lineage>
        <taxon>Bacteria</taxon>
        <taxon>Pseudomonadati</taxon>
        <taxon>Pseudomonadota</taxon>
        <taxon>Betaproteobacteria</taxon>
        <taxon>Burkholderiales</taxon>
        <taxon>Burkholderiaceae</taxon>
        <taxon>Ralstonia</taxon>
        <taxon>Ralstonia solanacearum species complex</taxon>
    </lineage>
</organism>
<dbReference type="CDD" id="cd13688">
    <property type="entry name" value="PBP2_GltI_DEBP"/>
    <property type="match status" value="1"/>
</dbReference>
<keyword evidence="3 4" id="KW-0732">Signal</keyword>
<proteinExistence type="inferred from homology"/>
<evidence type="ECO:0000259" key="5">
    <source>
        <dbReference type="SMART" id="SM00062"/>
    </source>
</evidence>
<evidence type="ECO:0000256" key="2">
    <source>
        <dbReference type="ARBA" id="ARBA00022448"/>
    </source>
</evidence>
<evidence type="ECO:0000256" key="3">
    <source>
        <dbReference type="ARBA" id="ARBA00022729"/>
    </source>
</evidence>
<dbReference type="PANTHER" id="PTHR30085:SF2">
    <property type="entry name" value="GLUTAMATE_ASPARTATE IMPORT SOLUTE-BINDING PROTEIN"/>
    <property type="match status" value="1"/>
</dbReference>
<feature type="chain" id="PRO_5033667357" evidence="4">
    <location>
        <begin position="23"/>
        <end position="296"/>
    </location>
</feature>
<evidence type="ECO:0000313" key="7">
    <source>
        <dbReference type="EMBL" id="BCI56322.1"/>
    </source>
</evidence>
<evidence type="ECO:0000256" key="4">
    <source>
        <dbReference type="SAM" id="SignalP"/>
    </source>
</evidence>
<dbReference type="InterPro" id="IPR051455">
    <property type="entry name" value="Bact_solute-bind_prot3"/>
</dbReference>
<evidence type="ECO:0000256" key="1">
    <source>
        <dbReference type="ARBA" id="ARBA00010333"/>
    </source>
</evidence>
<accession>A0A8D5F0M4</accession>
<sequence length="296" mass="32149">MKSLVRRLLPAAFALTALNVLASSPTLDRIRETGVVRVAHRANSVPFSYLDASGKPIGYSMDLCMRLVDAIRVQLHRPDLRVQYVQVTPATRMDAILTGKADLECASTNNASERRAKVAFTIPHYIAKGRMLVKTTSGIQELSDLRGKTVVSTQGSVNGDLVRQLSDAGGLGITVVEANDHAGAFAMVVSGRAQAFAMDDVLLAGLRANAKNPADFTIVGKSQQVVPYAIMLGKNDPTFKKLIDEAMTKVILDGEAERLYKKWFQQPIPPNNVNLGIPMSLLLRDSFRFPTDNAGN</sequence>
<dbReference type="Gene3D" id="3.40.190.10">
    <property type="entry name" value="Periplasmic binding protein-like II"/>
    <property type="match status" value="2"/>
</dbReference>
<reference evidence="6" key="1">
    <citation type="submission" date="2020-06" db="EMBL/GenBank/DDBJ databases">
        <title>Comparative genome analysis of Ralstonia solanacearum.</title>
        <authorList>
            <person name="Iiyama K."/>
            <person name="Kodama S."/>
            <person name="Furuya N."/>
        </authorList>
    </citation>
    <scope>NUCLEOTIDE SEQUENCE</scope>
    <source>
        <strain evidence="6">MAFF 211479</strain>
        <strain evidence="7">MAFF 211480</strain>
    </source>
</reference>
<dbReference type="SMART" id="SM00062">
    <property type="entry name" value="PBPb"/>
    <property type="match status" value="1"/>
</dbReference>
<dbReference type="GO" id="GO:0005576">
    <property type="term" value="C:extracellular region"/>
    <property type="evidence" value="ECO:0007669"/>
    <property type="project" value="TreeGrafter"/>
</dbReference>
<dbReference type="InterPro" id="IPR001638">
    <property type="entry name" value="Solute-binding_3/MltF_N"/>
</dbReference>
<comment type="similarity">
    <text evidence="1">Belongs to the bacterial solute-binding protein 3 family.</text>
</comment>
<dbReference type="GO" id="GO:0006865">
    <property type="term" value="P:amino acid transport"/>
    <property type="evidence" value="ECO:0007669"/>
    <property type="project" value="TreeGrafter"/>
</dbReference>